<keyword evidence="3 6" id="KW-1133">Transmembrane helix</keyword>
<feature type="transmembrane region" description="Helical" evidence="6">
    <location>
        <begin position="717"/>
        <end position="739"/>
    </location>
</feature>
<dbReference type="InterPro" id="IPR001594">
    <property type="entry name" value="Palmitoyltrfase_DHHC"/>
</dbReference>
<dbReference type="Pfam" id="PF07690">
    <property type="entry name" value="MFS_1"/>
    <property type="match status" value="2"/>
</dbReference>
<dbReference type="InterPro" id="IPR011701">
    <property type="entry name" value="MFS"/>
</dbReference>
<dbReference type="PROSITE" id="PS50216">
    <property type="entry name" value="DHHC"/>
    <property type="match status" value="1"/>
</dbReference>
<feature type="transmembrane region" description="Helical" evidence="6">
    <location>
        <begin position="586"/>
        <end position="605"/>
    </location>
</feature>
<dbReference type="Pfam" id="PF01529">
    <property type="entry name" value="DHHC"/>
    <property type="match status" value="1"/>
</dbReference>
<dbReference type="InterPro" id="IPR020846">
    <property type="entry name" value="MFS_dom"/>
</dbReference>
<dbReference type="EMBL" id="VCGU01000459">
    <property type="protein sequence ID" value="TRY62213.1"/>
    <property type="molecule type" value="Genomic_DNA"/>
</dbReference>
<feature type="transmembrane region" description="Helical" evidence="6">
    <location>
        <begin position="274"/>
        <end position="298"/>
    </location>
</feature>
<dbReference type="GO" id="GO:0016409">
    <property type="term" value="F:palmitoyltransferase activity"/>
    <property type="evidence" value="ECO:0007669"/>
    <property type="project" value="InterPro"/>
</dbReference>
<feature type="transmembrane region" description="Helical" evidence="6">
    <location>
        <begin position="304"/>
        <end position="325"/>
    </location>
</feature>
<keyword evidence="9" id="KW-1185">Reference proteome</keyword>
<dbReference type="InterPro" id="IPR050327">
    <property type="entry name" value="Proton-linked_MCT"/>
</dbReference>
<dbReference type="Proteomes" id="UP000318571">
    <property type="component" value="Chromosome 8"/>
</dbReference>
<name>A0A553N9V9_TIGCA</name>
<dbReference type="PROSITE" id="PS50850">
    <property type="entry name" value="MFS"/>
    <property type="match status" value="1"/>
</dbReference>
<gene>
    <name evidence="8" type="ORF">TCAL_11071</name>
</gene>
<accession>A0A553N9V9</accession>
<feature type="transmembrane region" description="Helical" evidence="6">
    <location>
        <begin position="241"/>
        <end position="267"/>
    </location>
</feature>
<feature type="transmembrane region" description="Helical" evidence="6">
    <location>
        <begin position="745"/>
        <end position="769"/>
    </location>
</feature>
<dbReference type="PANTHER" id="PTHR11360:SF260">
    <property type="entry name" value="MFS DOMAIN-CONTAINING PROTEIN"/>
    <property type="match status" value="1"/>
</dbReference>
<feature type="region of interest" description="Disordered" evidence="5">
    <location>
        <begin position="1"/>
        <end position="131"/>
    </location>
</feature>
<evidence type="ECO:0000256" key="2">
    <source>
        <dbReference type="ARBA" id="ARBA00022692"/>
    </source>
</evidence>
<dbReference type="Gene3D" id="1.20.1250.20">
    <property type="entry name" value="MFS general substrate transporter like domains"/>
    <property type="match status" value="2"/>
</dbReference>
<keyword evidence="2 6" id="KW-0812">Transmembrane</keyword>
<evidence type="ECO:0000256" key="6">
    <source>
        <dbReference type="SAM" id="Phobius"/>
    </source>
</evidence>
<comment type="subcellular location">
    <subcellularLocation>
        <location evidence="1">Membrane</location>
        <topology evidence="1">Multi-pass membrane protein</topology>
    </subcellularLocation>
</comment>
<feature type="transmembrane region" description="Helical" evidence="6">
    <location>
        <begin position="147"/>
        <end position="173"/>
    </location>
</feature>
<evidence type="ECO:0000259" key="7">
    <source>
        <dbReference type="PROSITE" id="PS50850"/>
    </source>
</evidence>
<dbReference type="GO" id="GO:0016020">
    <property type="term" value="C:membrane"/>
    <property type="evidence" value="ECO:0007669"/>
    <property type="project" value="UniProtKB-SubCell"/>
</dbReference>
<feature type="transmembrane region" description="Helical" evidence="6">
    <location>
        <begin position="917"/>
        <end position="936"/>
    </location>
</feature>
<feature type="domain" description="Major facilitator superfamily (MFS) profile" evidence="7">
    <location>
        <begin position="148"/>
        <end position="771"/>
    </location>
</feature>
<feature type="transmembrane region" description="Helical" evidence="6">
    <location>
        <begin position="217"/>
        <end position="235"/>
    </location>
</feature>
<comment type="caution">
    <text evidence="8">The sequence shown here is derived from an EMBL/GenBank/DDBJ whole genome shotgun (WGS) entry which is preliminary data.</text>
</comment>
<proteinExistence type="predicted"/>
<protein>
    <recommendedName>
        <fullName evidence="7">Major facilitator superfamily (MFS) profile domain-containing protein</fullName>
    </recommendedName>
</protein>
<organism evidence="8 9">
    <name type="scientific">Tigriopus californicus</name>
    <name type="common">Marine copepod</name>
    <dbReference type="NCBI Taxonomy" id="6832"/>
    <lineage>
        <taxon>Eukaryota</taxon>
        <taxon>Metazoa</taxon>
        <taxon>Ecdysozoa</taxon>
        <taxon>Arthropoda</taxon>
        <taxon>Crustacea</taxon>
        <taxon>Multicrustacea</taxon>
        <taxon>Hexanauplia</taxon>
        <taxon>Copepoda</taxon>
        <taxon>Harpacticoida</taxon>
        <taxon>Harpacticidae</taxon>
        <taxon>Tigriopus</taxon>
    </lineage>
</organism>
<dbReference type="PANTHER" id="PTHR11360">
    <property type="entry name" value="MONOCARBOXYLATE TRANSPORTER"/>
    <property type="match status" value="1"/>
</dbReference>
<keyword evidence="4 6" id="KW-0472">Membrane</keyword>
<dbReference type="CDD" id="cd17352">
    <property type="entry name" value="MFS_MCT_SLC16"/>
    <property type="match status" value="1"/>
</dbReference>
<evidence type="ECO:0000256" key="1">
    <source>
        <dbReference type="ARBA" id="ARBA00004141"/>
    </source>
</evidence>
<feature type="transmembrane region" description="Helical" evidence="6">
    <location>
        <begin position="625"/>
        <end position="644"/>
    </location>
</feature>
<evidence type="ECO:0000313" key="9">
    <source>
        <dbReference type="Proteomes" id="UP000318571"/>
    </source>
</evidence>
<sequence>MTEEAEPSSGETDALMSDSAKLRPQIKVPKPRDNHSVSDYESPVVSPTSLGQRVQFADSTKRASQDEQRPYFKEQSMEYPCRPGSISNSPQKLAPPNSPKRNLSQKRNRRRTLSDASYFSAADSPSLSRSSSLSSASYTFVAPDGGWGWVIVMASFLVNMIADGITFSFGVIFVELQSEFQESKALTAGVVSLFHSVPLLSGPIASALTDRYGCRKMTILGSIMATVGFLLSTLVHRLEMLYLTFGLLAGFGLSLCYVSAIVIVAFYFDRKRSLATGISVCGTGVGTFLFAPFSQYLISEFGGWRGATVILAGILLNMTVCGMLFKDLEWTIRARKLRKRNRTKGSQSSMSSQATLPMPSLDELKTLLQHGDVNELFSEQELQQCPRLWSSLIDIPTFINNKEKLPNEVVTALSKNQKAYELIAQNYPEILASGLLNDSDDEDIDVFKGRDRQLSVPSDEPTGAKLKRKVSSLFKKNPNRSILKRPQTYEPAQDLPNESFVITMPNQEAAIHHQRTLNHLRIRRQSLTHRGAMLHINKYRLRASSCPDIYRNSMTSIAQGEEEEAMVVQFAKGLKNFLLECCQWNFFNPQFVVFCLSNFILYAWYDVMYVYLVDYAEQDLGFGSSATFLISIIGIFNTVGELIIGWMGDQPWIGKNLVYAICMIACAFATAVVPFLTQYSFLAIMAGLYGLAISANYSLTSPILVDLVSLEQFSTAYGFLLLIQGLSNLVGPPFAGYLYDVTLNWIWTFGLAGLFIGISGLLLLIIPSLKKYRKIKRKRTLSGQRDPLPSHPHSILESTVTLHPTPVHPVDIINGTQVMSARKTDGYTPLDMTDDPQINGHHRSSGNGQTTFLVPPPEHQITPVSGLVDPHNRCCSNRFWCIKDCCGMVCAFFTWLLIFYAEFVVVKVILLPDLLNSVYAVVNLAIFQALATLAVASHIRTMLSDPGAVPRGNATKENIQKMGYREGQVIFKCPKCCSIKPDRAHHCSVCQRCVRKMDHHCPWVNNCVGEGNQKFFVLFTLYIALMSIHALFLALSHFVSCLSTDWHGCPTYSPPATIVFLLFLIFEGLLFSLFTSIMFGTQVSAIWYDETAIESLKKEEARWVRQFRWKSIQSVFGRFSVHWFSPFSHVSPHGKLHSDLLMV</sequence>
<feature type="transmembrane region" description="Helical" evidence="6">
    <location>
        <begin position="1058"/>
        <end position="1079"/>
    </location>
</feature>
<evidence type="ECO:0000256" key="5">
    <source>
        <dbReference type="SAM" id="MobiDB-lite"/>
    </source>
</evidence>
<feature type="transmembrane region" description="Helical" evidence="6">
    <location>
        <begin position="656"/>
        <end position="676"/>
    </location>
</feature>
<evidence type="ECO:0000313" key="8">
    <source>
        <dbReference type="EMBL" id="TRY62213.1"/>
    </source>
</evidence>
<feature type="transmembrane region" description="Helical" evidence="6">
    <location>
        <begin position="1015"/>
        <end position="1038"/>
    </location>
</feature>
<dbReference type="GO" id="GO:0008028">
    <property type="term" value="F:monocarboxylic acid transmembrane transporter activity"/>
    <property type="evidence" value="ECO:0007669"/>
    <property type="project" value="TreeGrafter"/>
</dbReference>
<dbReference type="SUPFAM" id="SSF103473">
    <property type="entry name" value="MFS general substrate transporter"/>
    <property type="match status" value="1"/>
</dbReference>
<dbReference type="STRING" id="6832.A0A553N9V9"/>
<evidence type="ECO:0000256" key="4">
    <source>
        <dbReference type="ARBA" id="ARBA00023136"/>
    </source>
</evidence>
<feature type="compositionally biased region" description="Low complexity" evidence="5">
    <location>
        <begin position="120"/>
        <end position="131"/>
    </location>
</feature>
<feature type="compositionally biased region" description="Basic and acidic residues" evidence="5">
    <location>
        <begin position="59"/>
        <end position="76"/>
    </location>
</feature>
<feature type="transmembrane region" description="Helical" evidence="6">
    <location>
        <begin position="886"/>
        <end position="911"/>
    </location>
</feature>
<dbReference type="AlphaFoldDB" id="A0A553N9V9"/>
<evidence type="ECO:0000256" key="3">
    <source>
        <dbReference type="ARBA" id="ARBA00022989"/>
    </source>
</evidence>
<dbReference type="InterPro" id="IPR036259">
    <property type="entry name" value="MFS_trans_sf"/>
</dbReference>
<feature type="transmembrane region" description="Helical" evidence="6">
    <location>
        <begin position="682"/>
        <end position="705"/>
    </location>
</feature>
<reference evidence="8 9" key="1">
    <citation type="journal article" date="2018" name="Nat. Ecol. Evol.">
        <title>Genomic signatures of mitonuclear coevolution across populations of Tigriopus californicus.</title>
        <authorList>
            <person name="Barreto F.S."/>
            <person name="Watson E.T."/>
            <person name="Lima T.G."/>
            <person name="Willett C.S."/>
            <person name="Edmands S."/>
            <person name="Li W."/>
            <person name="Burton R.S."/>
        </authorList>
    </citation>
    <scope>NUCLEOTIDE SEQUENCE [LARGE SCALE GENOMIC DNA]</scope>
    <source>
        <strain evidence="8 9">San Diego</strain>
    </source>
</reference>